<dbReference type="AlphaFoldDB" id="A0A4R4NZN3"/>
<comment type="caution">
    <text evidence="3">The sequence shown here is derived from an EMBL/GenBank/DDBJ whole genome shotgun (WGS) entry which is preliminary data.</text>
</comment>
<accession>A0A4R4NZN3</accession>
<proteinExistence type="predicted"/>
<gene>
    <name evidence="3" type="ORF">E1284_21430</name>
</gene>
<evidence type="ECO:0000313" key="4">
    <source>
        <dbReference type="Proteomes" id="UP000295431"/>
    </source>
</evidence>
<feature type="region of interest" description="Disordered" evidence="1">
    <location>
        <begin position="63"/>
        <end position="89"/>
    </location>
</feature>
<sequence length="403" mass="42748">MTDELDTAVRGALTAAAREAPAVPAGLLERVEAGHRRRRRRRTGAAALAVAVVLGGTGTAGALLRSGDRPPPAAAAGELKPVPRTGLGTPVKVRDTWPDAVRSVPGRLPNGRELHPVELLDGDRLVGATWSSLQRPDKLWSYDLGTGKAGVITDIVVPRGSRVFASDFAIGGDRVVWWLSYRVDGRDTVEIWAAPIAGGAAHKITGMPGSVVSTLLIDGDTIVWGMSGGVYEMPLPGGVPAKIPGSGGFGIISWPWIGSPASPGGEAGDTEYRSLWNVRTGERRKALLAPFKAPWSCGVIWCVAGRPDVGTAVQRRDGKAGRVLPDGFMATMTGVVYGRFVPYLPEGPATKNHVLYDADTGTLLDTGIRRGNEVMGPARNDRDPQHFFVHENGTMLLDLSKIR</sequence>
<evidence type="ECO:0008006" key="5">
    <source>
        <dbReference type="Google" id="ProtNLM"/>
    </source>
</evidence>
<name>A0A4R4NZN3_9ACTN</name>
<evidence type="ECO:0000313" key="3">
    <source>
        <dbReference type="EMBL" id="TDC13052.1"/>
    </source>
</evidence>
<protein>
    <recommendedName>
        <fullName evidence="5">WD40 repeat domain-containing protein</fullName>
    </recommendedName>
</protein>
<keyword evidence="2" id="KW-0812">Transmembrane</keyword>
<organism evidence="3 4">
    <name type="scientific">Actinomadura bangladeshensis</name>
    <dbReference type="NCBI Taxonomy" id="453573"/>
    <lineage>
        <taxon>Bacteria</taxon>
        <taxon>Bacillati</taxon>
        <taxon>Actinomycetota</taxon>
        <taxon>Actinomycetes</taxon>
        <taxon>Streptosporangiales</taxon>
        <taxon>Thermomonosporaceae</taxon>
        <taxon>Actinomadura</taxon>
    </lineage>
</organism>
<dbReference type="RefSeq" id="WP_131941653.1">
    <property type="nucleotide sequence ID" value="NZ_BAAAMX010000025.1"/>
</dbReference>
<dbReference type="SUPFAM" id="SSF69304">
    <property type="entry name" value="Tricorn protease N-terminal domain"/>
    <property type="match status" value="1"/>
</dbReference>
<dbReference type="OrthoDB" id="5189326at2"/>
<evidence type="ECO:0000256" key="1">
    <source>
        <dbReference type="SAM" id="MobiDB-lite"/>
    </source>
</evidence>
<dbReference type="Proteomes" id="UP000295431">
    <property type="component" value="Unassembled WGS sequence"/>
</dbReference>
<keyword evidence="4" id="KW-1185">Reference proteome</keyword>
<feature type="transmembrane region" description="Helical" evidence="2">
    <location>
        <begin position="45"/>
        <end position="64"/>
    </location>
</feature>
<keyword evidence="2" id="KW-0472">Membrane</keyword>
<dbReference type="EMBL" id="SMJW01000110">
    <property type="protein sequence ID" value="TDC13052.1"/>
    <property type="molecule type" value="Genomic_DNA"/>
</dbReference>
<keyword evidence="2" id="KW-1133">Transmembrane helix</keyword>
<evidence type="ECO:0000256" key="2">
    <source>
        <dbReference type="SAM" id="Phobius"/>
    </source>
</evidence>
<reference evidence="3 4" key="1">
    <citation type="submission" date="2019-03" db="EMBL/GenBank/DDBJ databases">
        <title>Draft genome sequences of novel Actinobacteria.</title>
        <authorList>
            <person name="Sahin N."/>
            <person name="Ay H."/>
            <person name="Saygin H."/>
        </authorList>
    </citation>
    <scope>NUCLEOTIDE SEQUENCE [LARGE SCALE GENOMIC DNA]</scope>
    <source>
        <strain evidence="3 4">DSM 45347</strain>
    </source>
</reference>